<dbReference type="CDD" id="cd00303">
    <property type="entry name" value="retropepsin_like"/>
    <property type="match status" value="1"/>
</dbReference>
<dbReference type="PANTHER" id="PTHR33240">
    <property type="entry name" value="OS08G0508500 PROTEIN"/>
    <property type="match status" value="1"/>
</dbReference>
<dbReference type="GeneID" id="104586896"/>
<feature type="region of interest" description="Disordered" evidence="1">
    <location>
        <begin position="139"/>
        <end position="188"/>
    </location>
</feature>
<dbReference type="PANTHER" id="PTHR33240:SF8">
    <property type="entry name" value="OS03G0439900 PROTEIN"/>
    <property type="match status" value="1"/>
</dbReference>
<dbReference type="OMA" id="HAKIRTI"/>
<name>A0A1U7YR33_NELNU</name>
<dbReference type="InterPro" id="IPR021109">
    <property type="entry name" value="Peptidase_aspartic_dom_sf"/>
</dbReference>
<dbReference type="eggNOG" id="KOG0017">
    <property type="taxonomic scope" value="Eukaryota"/>
</dbReference>
<accession>A0A1U7YR33</accession>
<dbReference type="Gene3D" id="2.40.70.10">
    <property type="entry name" value="Acid Proteases"/>
    <property type="match status" value="1"/>
</dbReference>
<feature type="compositionally biased region" description="Basic and acidic residues" evidence="1">
    <location>
        <begin position="139"/>
        <end position="162"/>
    </location>
</feature>
<dbReference type="AlphaFoldDB" id="A0A1U7YR33"/>
<dbReference type="RefSeq" id="XP_010242582.1">
    <property type="nucleotide sequence ID" value="XM_010244280.1"/>
</dbReference>
<organism evidence="2 3">
    <name type="scientific">Nelumbo nucifera</name>
    <name type="common">Sacred lotus</name>
    <dbReference type="NCBI Taxonomy" id="4432"/>
    <lineage>
        <taxon>Eukaryota</taxon>
        <taxon>Viridiplantae</taxon>
        <taxon>Streptophyta</taxon>
        <taxon>Embryophyta</taxon>
        <taxon>Tracheophyta</taxon>
        <taxon>Spermatophyta</taxon>
        <taxon>Magnoliopsida</taxon>
        <taxon>Proteales</taxon>
        <taxon>Nelumbonaceae</taxon>
        <taxon>Nelumbo</taxon>
    </lineage>
</organism>
<proteinExistence type="predicted"/>
<dbReference type="OrthoDB" id="1745575at2759"/>
<keyword evidence="2" id="KW-1185">Reference proteome</keyword>
<dbReference type="KEGG" id="nnu:104586896"/>
<evidence type="ECO:0000313" key="3">
    <source>
        <dbReference type="RefSeq" id="XP_010242582.1"/>
    </source>
</evidence>
<protein>
    <submittedName>
        <fullName evidence="3">Uncharacterized protein LOC104586896</fullName>
    </submittedName>
</protein>
<evidence type="ECO:0000256" key="1">
    <source>
        <dbReference type="SAM" id="MobiDB-lite"/>
    </source>
</evidence>
<dbReference type="InParanoid" id="A0A1U7YR33"/>
<sequence length="509" mass="58132">MAGTSLDKYDGNTDPANHIEALKAKLMLYGSFEGLMCKTLVATLTGPTLTWYSSLPPCSIASLEQMETQFHARDYLARFKKEALQVRNLNQSVAVIAIQHGLHPSPFNFSISKNPLQTLVVLMSHVQKCINVEEVQTQLRDEKERSDKKMRDTEERKSERSDQHHKRQDHRPDHKPQKPPPTYRNSTPLNMSRFEVLMQIDDCNYVRWPEKMKMQSNKRSRDKYCEFHRDHGHDMENFFDMHNHIEDLIRGGYLGGFVDKSEKPVQEEQRTERRIAVGGESSKGHKKYALLCEIDNRGHKKKRDQSITFTDNDLRGVQTPHDDALVITSEVANFEVRRILVDTGSFVDVPFEDAFEKLGIDKERLTLVNTPLMGFFGESLLPTGRITLSLLIGDGDITMTTMVEFIVVRCPSSYNAILGRLTLNALHATVSTFHLAMKFPTEYGIGVAHGDQRTAPQCYLLSCRGPCPVTETLMAKVYDLRDELRAQRGQPVEDPIWVPLNEEDPERMV</sequence>
<reference evidence="3" key="1">
    <citation type="submission" date="2025-08" db="UniProtKB">
        <authorList>
            <consortium name="RefSeq"/>
        </authorList>
    </citation>
    <scope>IDENTIFICATION</scope>
</reference>
<gene>
    <name evidence="3" type="primary">LOC104586896</name>
</gene>
<dbReference type="Proteomes" id="UP000189703">
    <property type="component" value="Unplaced"/>
</dbReference>
<evidence type="ECO:0000313" key="2">
    <source>
        <dbReference type="Proteomes" id="UP000189703"/>
    </source>
</evidence>